<dbReference type="GO" id="GO:0016787">
    <property type="term" value="F:hydrolase activity"/>
    <property type="evidence" value="ECO:0007669"/>
    <property type="project" value="UniProtKB-KW"/>
</dbReference>
<dbReference type="InterPro" id="IPR011042">
    <property type="entry name" value="6-blade_b-propeller_TolB-like"/>
</dbReference>
<keyword evidence="6" id="KW-1185">Reference proteome</keyword>
<gene>
    <name evidence="5" type="ORF">RW095_00360</name>
</gene>
<dbReference type="PANTHER" id="PTHR42776:SF27">
    <property type="entry name" value="DIPEPTIDYL PEPTIDASE FAMILY MEMBER 6"/>
    <property type="match status" value="1"/>
</dbReference>
<evidence type="ECO:0000256" key="1">
    <source>
        <dbReference type="ARBA" id="ARBA00022801"/>
    </source>
</evidence>
<organism evidence="5 6">
    <name type="scientific">Paraburkholderia kirstenboschensis</name>
    <dbReference type="NCBI Taxonomy" id="1245436"/>
    <lineage>
        <taxon>Bacteria</taxon>
        <taxon>Pseudomonadati</taxon>
        <taxon>Pseudomonadota</taxon>
        <taxon>Betaproteobacteria</taxon>
        <taxon>Burkholderiales</taxon>
        <taxon>Burkholderiaceae</taxon>
        <taxon>Paraburkholderia</taxon>
    </lineage>
</organism>
<sequence length="683" mass="75412">MSTAFEPDDLYLYRDITDLQCRPQGDLAACELSSPERDTDSNQSSIWLIYLDGGRPPHQLTSGGSDSAPRWCPTDNALAFLSNRGDGRQVYTIRTDGGEAKRLTNLPSGAMSFGWAPDGRKLFALCTISADPEKRGLTQDDNDEGAGRPADAPRLIWRLPYKIDGAGYTLDTEIHLYTIDAQTGESCRLTRGSFEVSGAEWSADSKRIAFTRTREGRVAHRTDVWVIDADGNNARQITSTVASAGFPRWSPDSRFVAFTGSEHDGDAQMRLWLHDLHTGETCGLGDESIEVVSGSTVFWSHDSKRLYCVLARHGRQEVAAVSVPDGQLERLVTGDRQVSQLSIGENRLLYTSEDGRTPSDVWASRLDGTCAQRLTDFNPWWRERTVPIVTLRQFEVPDGDGGTERVDGWWLAPPGRKAPGPLLVDAHGGPASYALLSFNWHVYWYILMSQGWAILALNPVGSSSYGRDFSSRARRKWGKCDLDQQLAAVQTLRKEGLVDERLAITGKSYGGFLSAWAIGNTTAFRAAVVSAPVTSIETHFGVSDSGYYSDCYSMYGKPNVERDAMRELSPLSYVEKVRTPTLILQGEADERCPVCQAEELFTGIMATTDTPAELVTYPGGSHHFFESGRPSHRKDMLTRLTGWLEKWVEQPLRGDTVQSCAPKNGERTPGQPTISDRTTEPAS</sequence>
<name>A0ABZ0ECQ0_9BURK</name>
<dbReference type="Proteomes" id="UP001302652">
    <property type="component" value="Chromosome 3"/>
</dbReference>
<feature type="domain" description="Peptidase S9 prolyl oligopeptidase catalytic" evidence="4">
    <location>
        <begin position="438"/>
        <end position="649"/>
    </location>
</feature>
<evidence type="ECO:0000256" key="3">
    <source>
        <dbReference type="SAM" id="MobiDB-lite"/>
    </source>
</evidence>
<dbReference type="EC" id="3.4.-.-" evidence="5"/>
<dbReference type="Gene3D" id="2.120.10.30">
    <property type="entry name" value="TolB, C-terminal domain"/>
    <property type="match status" value="3"/>
</dbReference>
<proteinExistence type="predicted"/>
<dbReference type="InterPro" id="IPR029058">
    <property type="entry name" value="AB_hydrolase_fold"/>
</dbReference>
<evidence type="ECO:0000313" key="5">
    <source>
        <dbReference type="EMBL" id="WOD14027.1"/>
    </source>
</evidence>
<protein>
    <submittedName>
        <fullName evidence="5">S9 family peptidase</fullName>
        <ecNumber evidence="5">3.4.-.-</ecNumber>
    </submittedName>
</protein>
<dbReference type="RefSeq" id="WP_317015774.1">
    <property type="nucleotide sequence ID" value="NZ_CP136511.1"/>
</dbReference>
<evidence type="ECO:0000259" key="4">
    <source>
        <dbReference type="Pfam" id="PF00326"/>
    </source>
</evidence>
<dbReference type="InterPro" id="IPR011659">
    <property type="entry name" value="WD40"/>
</dbReference>
<evidence type="ECO:0000256" key="2">
    <source>
        <dbReference type="ARBA" id="ARBA00022825"/>
    </source>
</evidence>
<dbReference type="InterPro" id="IPR001375">
    <property type="entry name" value="Peptidase_S9_cat"/>
</dbReference>
<dbReference type="Pfam" id="PF00326">
    <property type="entry name" value="Peptidase_S9"/>
    <property type="match status" value="1"/>
</dbReference>
<dbReference type="EMBL" id="CP136511">
    <property type="protein sequence ID" value="WOD14027.1"/>
    <property type="molecule type" value="Genomic_DNA"/>
</dbReference>
<reference evidence="5 6" key="1">
    <citation type="submission" date="2023-10" db="EMBL/GenBank/DDBJ databases">
        <title>Surface-active antibiotics is a multifunctional adaptation for post-fire microbes.</title>
        <authorList>
            <person name="Liu M.D."/>
            <person name="Du Y."/>
            <person name="Koupaei S.K."/>
            <person name="Kim N.R."/>
            <person name="Zhang W."/>
            <person name="Traxler M.F."/>
        </authorList>
    </citation>
    <scope>NUCLEOTIDE SEQUENCE [LARGE SCALE GENOMIC DNA]</scope>
    <source>
        <strain evidence="5 6">F3</strain>
    </source>
</reference>
<dbReference type="SUPFAM" id="SSF53474">
    <property type="entry name" value="alpha/beta-Hydrolases"/>
    <property type="match status" value="1"/>
</dbReference>
<dbReference type="Pfam" id="PF07676">
    <property type="entry name" value="PD40"/>
    <property type="match status" value="4"/>
</dbReference>
<feature type="region of interest" description="Disordered" evidence="3">
    <location>
        <begin position="655"/>
        <end position="683"/>
    </location>
</feature>
<feature type="compositionally biased region" description="Polar residues" evidence="3">
    <location>
        <begin position="670"/>
        <end position="683"/>
    </location>
</feature>
<dbReference type="Gene3D" id="3.40.50.1820">
    <property type="entry name" value="alpha/beta hydrolase"/>
    <property type="match status" value="1"/>
</dbReference>
<keyword evidence="1 5" id="KW-0378">Hydrolase</keyword>
<keyword evidence="2" id="KW-0720">Serine protease</keyword>
<accession>A0ABZ0ECQ0</accession>
<dbReference type="PANTHER" id="PTHR42776">
    <property type="entry name" value="SERINE PEPTIDASE S9 FAMILY MEMBER"/>
    <property type="match status" value="1"/>
</dbReference>
<dbReference type="SUPFAM" id="SSF82171">
    <property type="entry name" value="DPP6 N-terminal domain-like"/>
    <property type="match status" value="1"/>
</dbReference>
<evidence type="ECO:0000313" key="6">
    <source>
        <dbReference type="Proteomes" id="UP001302652"/>
    </source>
</evidence>
<keyword evidence="2" id="KW-0645">Protease</keyword>